<evidence type="ECO:0000313" key="2">
    <source>
        <dbReference type="Proteomes" id="UP000176614"/>
    </source>
</evidence>
<comment type="caution">
    <text evidence="1">The sequence shown here is derived from an EMBL/GenBank/DDBJ whole genome shotgun (WGS) entry which is preliminary data.</text>
</comment>
<gene>
    <name evidence="1" type="ORF">A2264_02190</name>
</gene>
<name>A0A1F4VZS0_UNCKA</name>
<organism evidence="1 2">
    <name type="scientific">candidate division WWE3 bacterium RIFOXYA2_FULL_46_9</name>
    <dbReference type="NCBI Taxonomy" id="1802636"/>
    <lineage>
        <taxon>Bacteria</taxon>
        <taxon>Katanobacteria</taxon>
    </lineage>
</organism>
<dbReference type="EMBL" id="MEVT01000014">
    <property type="protein sequence ID" value="OGC62662.1"/>
    <property type="molecule type" value="Genomic_DNA"/>
</dbReference>
<reference evidence="1 2" key="1">
    <citation type="journal article" date="2016" name="Nat. Commun.">
        <title>Thousands of microbial genomes shed light on interconnected biogeochemical processes in an aquifer system.</title>
        <authorList>
            <person name="Anantharaman K."/>
            <person name="Brown C.T."/>
            <person name="Hug L.A."/>
            <person name="Sharon I."/>
            <person name="Castelle C.J."/>
            <person name="Probst A.J."/>
            <person name="Thomas B.C."/>
            <person name="Singh A."/>
            <person name="Wilkins M.J."/>
            <person name="Karaoz U."/>
            <person name="Brodie E.L."/>
            <person name="Williams K.H."/>
            <person name="Hubbard S.S."/>
            <person name="Banfield J.F."/>
        </authorList>
    </citation>
    <scope>NUCLEOTIDE SEQUENCE [LARGE SCALE GENOMIC DNA]</scope>
</reference>
<proteinExistence type="predicted"/>
<dbReference type="Proteomes" id="UP000176614">
    <property type="component" value="Unassembled WGS sequence"/>
</dbReference>
<evidence type="ECO:0000313" key="1">
    <source>
        <dbReference type="EMBL" id="OGC62662.1"/>
    </source>
</evidence>
<protein>
    <submittedName>
        <fullName evidence="1">Uncharacterized protein</fullName>
    </submittedName>
</protein>
<accession>A0A1F4VZS0</accession>
<dbReference type="AlphaFoldDB" id="A0A1F4VZS0"/>
<sequence>MAILPNEISLEPRDSCEHAFGGFFGKFEMDWVAQFIVTLCTKSNTWRKFTLSEVLSVGRQSTPRIDDDYIIEGVRLLWYYGWIELVDVLEFEAKDIFITRCVEKTKEYSSK</sequence>